<evidence type="ECO:0000256" key="4">
    <source>
        <dbReference type="ARBA" id="ARBA00023136"/>
    </source>
</evidence>
<dbReference type="GO" id="GO:0016020">
    <property type="term" value="C:membrane"/>
    <property type="evidence" value="ECO:0007669"/>
    <property type="project" value="UniProtKB-SubCell"/>
</dbReference>
<evidence type="ECO:0000256" key="3">
    <source>
        <dbReference type="ARBA" id="ARBA00022989"/>
    </source>
</evidence>
<dbReference type="AlphaFoldDB" id="A0AAJ0DKJ6"/>
<reference evidence="7" key="1">
    <citation type="submission" date="2023-04" db="EMBL/GenBank/DDBJ databases">
        <title>Black Yeasts Isolated from many extreme environments.</title>
        <authorList>
            <person name="Coleine C."/>
            <person name="Stajich J.E."/>
            <person name="Selbmann L."/>
        </authorList>
    </citation>
    <scope>NUCLEOTIDE SEQUENCE</scope>
    <source>
        <strain evidence="7">CCFEE 5312</strain>
    </source>
</reference>
<sequence>MSTIPSGPRAQETPPAIVQLEGRTSATSSLTEWEEEGRRSLSQSSTSSSSSVKKEITIPREVSQALEAKGFAVDSNGTVSWAPDSLTHPRHWSLRRKVYDTAIICFLEFFVTLVSNTGSSIAPLAADQLGLSREWSLFCFTTVYLLGQALGGLIFSPLAESFGGRTIYLTSTFGYSLFCVAIVTWPIVPVVVVSRFMTGLLSAIPCVVAATVVAVIYLFSEAVGTVYVDGFGFTHRQTSLTTLALAVGVVLAFLPRLYDYQVIKLRKRQNRPLEPEDKLFGFLIAAPILAGGLWWFAWTVPPLTGGVSPWVSIASLVLIGFSTQEFDNLLSVYLCDTYATYAASANAPLAFLRAILSGTFTLFGRQVFEKLGSNNALFILAGVATVYCAIAILFGIYGKRVRERSSIAEKTWTASLSNEKLNLSQGSLSSRSTGPC</sequence>
<dbReference type="PANTHER" id="PTHR23502:SF157">
    <property type="entry name" value="MAJOR FACILITATOR SUPERFAMILY (MFS) PROFILE DOMAIN-CONTAINING PROTEIN-RELATED"/>
    <property type="match status" value="1"/>
</dbReference>
<evidence type="ECO:0000256" key="2">
    <source>
        <dbReference type="ARBA" id="ARBA00022692"/>
    </source>
</evidence>
<feature type="transmembrane region" description="Helical" evidence="6">
    <location>
        <begin position="200"/>
        <end position="220"/>
    </location>
</feature>
<feature type="transmembrane region" description="Helical" evidence="6">
    <location>
        <begin position="303"/>
        <end position="321"/>
    </location>
</feature>
<dbReference type="EMBL" id="JAWDJX010000008">
    <property type="protein sequence ID" value="KAK3055727.1"/>
    <property type="molecule type" value="Genomic_DNA"/>
</dbReference>
<comment type="subcellular location">
    <subcellularLocation>
        <location evidence="1">Membrane</location>
        <topology evidence="1">Multi-pass membrane protein</topology>
    </subcellularLocation>
</comment>
<keyword evidence="4 6" id="KW-0472">Membrane</keyword>
<name>A0AAJ0DKJ6_9PEZI</name>
<evidence type="ECO:0000313" key="7">
    <source>
        <dbReference type="EMBL" id="KAK3055727.1"/>
    </source>
</evidence>
<dbReference type="PANTHER" id="PTHR23502">
    <property type="entry name" value="MAJOR FACILITATOR SUPERFAMILY"/>
    <property type="match status" value="1"/>
</dbReference>
<dbReference type="GO" id="GO:0022857">
    <property type="term" value="F:transmembrane transporter activity"/>
    <property type="evidence" value="ECO:0007669"/>
    <property type="project" value="TreeGrafter"/>
</dbReference>
<feature type="compositionally biased region" description="Polar residues" evidence="5">
    <location>
        <begin position="22"/>
        <end position="31"/>
    </location>
</feature>
<feature type="transmembrane region" description="Helical" evidence="6">
    <location>
        <begin position="135"/>
        <end position="155"/>
    </location>
</feature>
<evidence type="ECO:0000256" key="5">
    <source>
        <dbReference type="SAM" id="MobiDB-lite"/>
    </source>
</evidence>
<keyword evidence="3 6" id="KW-1133">Transmembrane helix</keyword>
<gene>
    <name evidence="7" type="ORF">LTR09_003648</name>
</gene>
<proteinExistence type="predicted"/>
<dbReference type="Gene3D" id="1.20.1720.10">
    <property type="entry name" value="Multidrug resistance protein D"/>
    <property type="match status" value="1"/>
</dbReference>
<comment type="caution">
    <text evidence="7">The sequence shown here is derived from an EMBL/GenBank/DDBJ whole genome shotgun (WGS) entry which is preliminary data.</text>
</comment>
<feature type="region of interest" description="Disordered" evidence="5">
    <location>
        <begin position="1"/>
        <end position="55"/>
    </location>
</feature>
<dbReference type="SUPFAM" id="SSF103473">
    <property type="entry name" value="MFS general substrate transporter"/>
    <property type="match status" value="2"/>
</dbReference>
<dbReference type="InterPro" id="IPR036259">
    <property type="entry name" value="MFS_trans_sf"/>
</dbReference>
<feature type="transmembrane region" description="Helical" evidence="6">
    <location>
        <begin position="240"/>
        <end position="258"/>
    </location>
</feature>
<evidence type="ECO:0000256" key="6">
    <source>
        <dbReference type="SAM" id="Phobius"/>
    </source>
</evidence>
<protein>
    <submittedName>
        <fullName evidence="7">Uncharacterized protein</fullName>
    </submittedName>
</protein>
<evidence type="ECO:0000256" key="1">
    <source>
        <dbReference type="ARBA" id="ARBA00004141"/>
    </source>
</evidence>
<dbReference type="Proteomes" id="UP001271007">
    <property type="component" value="Unassembled WGS sequence"/>
</dbReference>
<organism evidence="7 8">
    <name type="scientific">Extremus antarcticus</name>
    <dbReference type="NCBI Taxonomy" id="702011"/>
    <lineage>
        <taxon>Eukaryota</taxon>
        <taxon>Fungi</taxon>
        <taxon>Dikarya</taxon>
        <taxon>Ascomycota</taxon>
        <taxon>Pezizomycotina</taxon>
        <taxon>Dothideomycetes</taxon>
        <taxon>Dothideomycetidae</taxon>
        <taxon>Mycosphaerellales</taxon>
        <taxon>Extremaceae</taxon>
        <taxon>Extremus</taxon>
    </lineage>
</organism>
<keyword evidence="8" id="KW-1185">Reference proteome</keyword>
<feature type="compositionally biased region" description="Low complexity" evidence="5">
    <location>
        <begin position="40"/>
        <end position="51"/>
    </location>
</feature>
<feature type="transmembrane region" description="Helical" evidence="6">
    <location>
        <begin position="167"/>
        <end position="188"/>
    </location>
</feature>
<feature type="transmembrane region" description="Helical" evidence="6">
    <location>
        <begin position="376"/>
        <end position="397"/>
    </location>
</feature>
<accession>A0AAJ0DKJ6</accession>
<feature type="transmembrane region" description="Helical" evidence="6">
    <location>
        <begin position="333"/>
        <end position="356"/>
    </location>
</feature>
<feature type="transmembrane region" description="Helical" evidence="6">
    <location>
        <begin position="279"/>
        <end position="297"/>
    </location>
</feature>
<evidence type="ECO:0000313" key="8">
    <source>
        <dbReference type="Proteomes" id="UP001271007"/>
    </source>
</evidence>
<keyword evidence="2 6" id="KW-0812">Transmembrane</keyword>